<dbReference type="EMBL" id="MGIZ01000047">
    <property type="protein sequence ID" value="OGM97817.1"/>
    <property type="molecule type" value="Genomic_DNA"/>
</dbReference>
<proteinExistence type="predicted"/>
<dbReference type="AlphaFoldDB" id="A0A1F8EB24"/>
<gene>
    <name evidence="2" type="ORF">A2817_02125</name>
</gene>
<evidence type="ECO:0000313" key="2">
    <source>
        <dbReference type="EMBL" id="OGM97817.1"/>
    </source>
</evidence>
<evidence type="ECO:0000256" key="1">
    <source>
        <dbReference type="SAM" id="MobiDB-lite"/>
    </source>
</evidence>
<accession>A0A1F8EB24</accession>
<feature type="region of interest" description="Disordered" evidence="1">
    <location>
        <begin position="811"/>
        <end position="898"/>
    </location>
</feature>
<reference evidence="2 3" key="1">
    <citation type="journal article" date="2016" name="Nat. Commun.">
        <title>Thousands of microbial genomes shed light on interconnected biogeochemical processes in an aquifer system.</title>
        <authorList>
            <person name="Anantharaman K."/>
            <person name="Brown C.T."/>
            <person name="Hug L.A."/>
            <person name="Sharon I."/>
            <person name="Castelle C.J."/>
            <person name="Probst A.J."/>
            <person name="Thomas B.C."/>
            <person name="Singh A."/>
            <person name="Wilkins M.J."/>
            <person name="Karaoz U."/>
            <person name="Brodie E.L."/>
            <person name="Williams K.H."/>
            <person name="Hubbard S.S."/>
            <person name="Banfield J.F."/>
        </authorList>
    </citation>
    <scope>NUCLEOTIDE SEQUENCE [LARGE SCALE GENOMIC DNA]</scope>
</reference>
<feature type="compositionally biased region" description="Pro residues" evidence="1">
    <location>
        <begin position="844"/>
        <end position="862"/>
    </location>
</feature>
<comment type="caution">
    <text evidence="2">The sequence shown here is derived from an EMBL/GenBank/DDBJ whole genome shotgun (WGS) entry which is preliminary data.</text>
</comment>
<organism evidence="2 3">
    <name type="scientific">Candidatus Yanofskybacteria bacterium RIFCSPHIGHO2_01_FULL_39_8b</name>
    <dbReference type="NCBI Taxonomy" id="1802659"/>
    <lineage>
        <taxon>Bacteria</taxon>
        <taxon>Candidatus Yanofskyibacteriota</taxon>
    </lineage>
</organism>
<name>A0A1F8EB24_9BACT</name>
<evidence type="ECO:0000313" key="3">
    <source>
        <dbReference type="Proteomes" id="UP000177594"/>
    </source>
</evidence>
<sequence length="898" mass="95107">MLTRFSASGGFFMNIASDSAVDIRNGSNVSVFTINTNTKSASLSSNFEVGGYASASSFKGSAFTGVNDCNDSGEALGWDAGSFSCVSAGGATTTFVRKSVTESVANNTLQDDDELLFAIGTNETWAVNFYINGNADAAQDWKFAVTAPAGAQCSTGLSLALNPSTVYADLDCGVATPLVPQTLDNASESYSIFSTVVTNGTSGNVVLQWAQFVTNANDNQVAKGSFMLAYKISGADLAEIYYTNDSDIEPGTIVSIDSSLSAGVKKSEKAYDTASVGVVSTKPGIVIGDSHIIDPTQFPNYDLLKKGEILSGKPVPIALNGRAPVKVTTRNGPIRAGDAITSSDIAGVGMRARKAGQAIGIALTGYDGPENEVGTVTVLVKLGYYNGESLDSLINGEDRNTKMVPNEFGRALLEKLLEQNDMIASGSLNDIFTDRIAAGLEIITPRVVADTVVASRFEPVEKEVELKLSDDGKFIITNNLNAQKSNSSSSAETVISFDSQGNAFFAGELTADKISANQILGLEVLTEQLTLLSGEIASSSLESSDRLAAINNQLAIISEQLSNPGSASFEELKAFKIVAGDIESPALVVMKNQLFTLASLSEQFGGQLASHSRELALINERLASLSFGFEVQSAIINKIASGSFDGLSVEGSAIFNGGLTVDSIGSEKGIIKFMGDVSFFGRPYFNSDTGGFIVMTEGSNYASVSFESEYLNQPVVNVTLSLDKASESLELTTNDLQLTTEEMEKLIFENDIRFIVTEKNTKGFSIKLNKPAPFDIQFSWSALAIKDAKTVFSPKPTTNDQQLITNEQNIDFMPTPIPLPNPSESPNPTPIPSPTPEELLPEVTPTPEPTLEPSPSESPTPLPSADSTSSPQATPEPLPEPEPSPELTPEPTPNEPTF</sequence>
<feature type="compositionally biased region" description="Pro residues" evidence="1">
    <location>
        <begin position="874"/>
        <end position="898"/>
    </location>
</feature>
<protein>
    <submittedName>
        <fullName evidence="2">Uncharacterized protein</fullName>
    </submittedName>
</protein>
<dbReference type="Proteomes" id="UP000177594">
    <property type="component" value="Unassembled WGS sequence"/>
</dbReference>
<feature type="compositionally biased region" description="Pro residues" evidence="1">
    <location>
        <begin position="815"/>
        <end position="835"/>
    </location>
</feature>